<reference evidence="1 2" key="1">
    <citation type="submission" date="2014-04" db="EMBL/GenBank/DDBJ databases">
        <authorList>
            <consortium name="DOE Joint Genome Institute"/>
            <person name="Kuo A."/>
            <person name="Kohler A."/>
            <person name="Costa M.D."/>
            <person name="Nagy L.G."/>
            <person name="Floudas D."/>
            <person name="Copeland A."/>
            <person name="Barry K.W."/>
            <person name="Cichocki N."/>
            <person name="Veneault-Fourrey C."/>
            <person name="LaButti K."/>
            <person name="Lindquist E.A."/>
            <person name="Lipzen A."/>
            <person name="Lundell T."/>
            <person name="Morin E."/>
            <person name="Murat C."/>
            <person name="Sun H."/>
            <person name="Tunlid A."/>
            <person name="Henrissat B."/>
            <person name="Grigoriev I.V."/>
            <person name="Hibbett D.S."/>
            <person name="Martin F."/>
            <person name="Nordberg H.P."/>
            <person name="Cantor M.N."/>
            <person name="Hua S.X."/>
        </authorList>
    </citation>
    <scope>NUCLEOTIDE SEQUENCE [LARGE SCALE GENOMIC DNA]</scope>
    <source>
        <strain evidence="1 2">Marx 270</strain>
    </source>
</reference>
<evidence type="ECO:0000313" key="1">
    <source>
        <dbReference type="EMBL" id="KIO05214.1"/>
    </source>
</evidence>
<dbReference type="HOGENOM" id="CLU_2574831_0_0_1"/>
<dbReference type="EMBL" id="KN831968">
    <property type="protein sequence ID" value="KIO05214.1"/>
    <property type="molecule type" value="Genomic_DNA"/>
</dbReference>
<sequence length="81" mass="9467">MAYIWCYPSLSKKSLPRAYRIVLFRDAKGRSGHYLHGLKCRGQRECQSGFGDAKQLQELEFELKELSDVWTNVVCWPVSER</sequence>
<name>A0A0C3PBX9_PISTI</name>
<keyword evidence="2" id="KW-1185">Reference proteome</keyword>
<dbReference type="InParanoid" id="A0A0C3PBX9"/>
<accession>A0A0C3PBX9</accession>
<proteinExistence type="predicted"/>
<dbReference type="Proteomes" id="UP000054217">
    <property type="component" value="Unassembled WGS sequence"/>
</dbReference>
<organism evidence="1 2">
    <name type="scientific">Pisolithus tinctorius Marx 270</name>
    <dbReference type="NCBI Taxonomy" id="870435"/>
    <lineage>
        <taxon>Eukaryota</taxon>
        <taxon>Fungi</taxon>
        <taxon>Dikarya</taxon>
        <taxon>Basidiomycota</taxon>
        <taxon>Agaricomycotina</taxon>
        <taxon>Agaricomycetes</taxon>
        <taxon>Agaricomycetidae</taxon>
        <taxon>Boletales</taxon>
        <taxon>Sclerodermatineae</taxon>
        <taxon>Pisolithaceae</taxon>
        <taxon>Pisolithus</taxon>
    </lineage>
</organism>
<gene>
    <name evidence="1" type="ORF">M404DRAFT_1000223</name>
</gene>
<evidence type="ECO:0000313" key="2">
    <source>
        <dbReference type="Proteomes" id="UP000054217"/>
    </source>
</evidence>
<protein>
    <submittedName>
        <fullName evidence="1">Uncharacterized protein</fullName>
    </submittedName>
</protein>
<reference evidence="2" key="2">
    <citation type="submission" date="2015-01" db="EMBL/GenBank/DDBJ databases">
        <title>Evolutionary Origins and Diversification of the Mycorrhizal Mutualists.</title>
        <authorList>
            <consortium name="DOE Joint Genome Institute"/>
            <consortium name="Mycorrhizal Genomics Consortium"/>
            <person name="Kohler A."/>
            <person name="Kuo A."/>
            <person name="Nagy L.G."/>
            <person name="Floudas D."/>
            <person name="Copeland A."/>
            <person name="Barry K.W."/>
            <person name="Cichocki N."/>
            <person name="Veneault-Fourrey C."/>
            <person name="LaButti K."/>
            <person name="Lindquist E.A."/>
            <person name="Lipzen A."/>
            <person name="Lundell T."/>
            <person name="Morin E."/>
            <person name="Murat C."/>
            <person name="Riley R."/>
            <person name="Ohm R."/>
            <person name="Sun H."/>
            <person name="Tunlid A."/>
            <person name="Henrissat B."/>
            <person name="Grigoriev I.V."/>
            <person name="Hibbett D.S."/>
            <person name="Martin F."/>
        </authorList>
    </citation>
    <scope>NUCLEOTIDE SEQUENCE [LARGE SCALE GENOMIC DNA]</scope>
    <source>
        <strain evidence="2">Marx 270</strain>
    </source>
</reference>
<dbReference type="AlphaFoldDB" id="A0A0C3PBX9"/>